<dbReference type="Pfam" id="PF00067">
    <property type="entry name" value="p450"/>
    <property type="match status" value="2"/>
</dbReference>
<reference evidence="2 3" key="1">
    <citation type="submission" date="2020-04" db="EMBL/GenBank/DDBJ databases">
        <title>Plant Genome Project.</title>
        <authorList>
            <person name="Zhang R.-G."/>
        </authorList>
    </citation>
    <scope>NUCLEOTIDE SEQUENCE [LARGE SCALE GENOMIC DNA]</scope>
    <source>
        <strain evidence="2">YNK0</strain>
        <tissue evidence="2">Leaf</tissue>
    </source>
</reference>
<proteinExistence type="inferred from homology"/>
<name>A0A834Z112_TETSI</name>
<dbReference type="InterPro" id="IPR001128">
    <property type="entry name" value="Cyt_P450"/>
</dbReference>
<dbReference type="InterPro" id="IPR036396">
    <property type="entry name" value="Cyt_P450_sf"/>
</dbReference>
<dbReference type="AlphaFoldDB" id="A0A834Z112"/>
<dbReference type="GO" id="GO:0020037">
    <property type="term" value="F:heme binding"/>
    <property type="evidence" value="ECO:0007669"/>
    <property type="project" value="InterPro"/>
</dbReference>
<sequence>MPLEQGGRRCKVNGRQSQIQVQAMESTCALLVWSSICLAAALLLLGHSRRKATAGSGQLPPGPRGWPVFGNMFDMGPMPHHTLASLQPKYGPLIFLRLGTVKTVAVSSVVAATEMFKNHDLSFSDRNIIEALRACSYNQGAVSMVQLGPYWRMLRRLYTTQLFTLKRVNEGAPLRRKCVDDMIGWISEEAKETGCIEVARFVFLMTFNLMGNILLSQDLLDPNSVEGREFFHLSTGLVTLAARPNLADFFPFLQWLDPQGIRRKMERDLGRALEIAAGFVKERTRDHRLGEKNKKNDFLDMLMGFEGNREDELDKISDKNLNILIFVHIESLKDIKTFPMSKGYGNGQCPRRQHRKSPTYDPAVPLPLDTAVLVFNDPRFTNRDCTSSLHLVLKNNPLYVGDVKVMAEQSQIQVQAMESTCALLIWSSICLAAALLLLGHSRRKTTAGSGKLPPGPRGWPVFGNMFDMGPMPHHTLTSLKPKYGLLIFLRLGTVKTVVVSSVIAATDMFKNHDLSFSDRNITQALRACSYNQGAVSMVQVGPYWRMLRRLYTTQLFTLKRINEGAPLRRKCVDDMIGWISEEAKQTGCVQVASFVFLMTFNLISGLVGSQVCSRKGVLSPVYGTSDLVGAAKFSRLLPFTTMARSTRYKEEDGAGPRTRFRDRCWLCKGVDSRSPLRRKKQGK</sequence>
<dbReference type="GO" id="GO:0004497">
    <property type="term" value="F:monooxygenase activity"/>
    <property type="evidence" value="ECO:0007669"/>
    <property type="project" value="InterPro"/>
</dbReference>
<comment type="similarity">
    <text evidence="1">Belongs to the cytochrome P450 family.</text>
</comment>
<dbReference type="EMBL" id="JABCRI010000011">
    <property type="protein sequence ID" value="KAF8397827.1"/>
    <property type="molecule type" value="Genomic_DNA"/>
</dbReference>
<dbReference type="Gene3D" id="1.10.630.10">
    <property type="entry name" value="Cytochrome P450"/>
    <property type="match status" value="2"/>
</dbReference>
<evidence type="ECO:0000313" key="3">
    <source>
        <dbReference type="Proteomes" id="UP000655225"/>
    </source>
</evidence>
<dbReference type="OrthoDB" id="1055148at2759"/>
<evidence type="ECO:0000313" key="2">
    <source>
        <dbReference type="EMBL" id="KAF8397827.1"/>
    </source>
</evidence>
<dbReference type="PANTHER" id="PTHR47950">
    <property type="entry name" value="CYTOCHROME P450, FAMILY 76, SUBFAMILY C, POLYPEPTIDE 5-RELATED"/>
    <property type="match status" value="1"/>
</dbReference>
<accession>A0A834Z112</accession>
<dbReference type="PANTHER" id="PTHR47950:SF15">
    <property type="entry name" value="CYTOCHROME P450"/>
    <property type="match status" value="1"/>
</dbReference>
<evidence type="ECO:0000256" key="1">
    <source>
        <dbReference type="ARBA" id="ARBA00010617"/>
    </source>
</evidence>
<comment type="caution">
    <text evidence="2">The sequence shown here is derived from an EMBL/GenBank/DDBJ whole genome shotgun (WGS) entry which is preliminary data.</text>
</comment>
<dbReference type="SUPFAM" id="SSF48264">
    <property type="entry name" value="Cytochrome P450"/>
    <property type="match status" value="2"/>
</dbReference>
<keyword evidence="3" id="KW-1185">Reference proteome</keyword>
<protein>
    <recommendedName>
        <fullName evidence="4">Cytochrome P450</fullName>
    </recommendedName>
</protein>
<evidence type="ECO:0008006" key="4">
    <source>
        <dbReference type="Google" id="ProtNLM"/>
    </source>
</evidence>
<dbReference type="GO" id="GO:0016705">
    <property type="term" value="F:oxidoreductase activity, acting on paired donors, with incorporation or reduction of molecular oxygen"/>
    <property type="evidence" value="ECO:0007669"/>
    <property type="project" value="InterPro"/>
</dbReference>
<organism evidence="2 3">
    <name type="scientific">Tetracentron sinense</name>
    <name type="common">Spur-leaf</name>
    <dbReference type="NCBI Taxonomy" id="13715"/>
    <lineage>
        <taxon>Eukaryota</taxon>
        <taxon>Viridiplantae</taxon>
        <taxon>Streptophyta</taxon>
        <taxon>Embryophyta</taxon>
        <taxon>Tracheophyta</taxon>
        <taxon>Spermatophyta</taxon>
        <taxon>Magnoliopsida</taxon>
        <taxon>Trochodendrales</taxon>
        <taxon>Trochodendraceae</taxon>
        <taxon>Tetracentron</taxon>
    </lineage>
</organism>
<dbReference type="Proteomes" id="UP000655225">
    <property type="component" value="Unassembled WGS sequence"/>
</dbReference>
<dbReference type="GO" id="GO:0005506">
    <property type="term" value="F:iron ion binding"/>
    <property type="evidence" value="ECO:0007669"/>
    <property type="project" value="InterPro"/>
</dbReference>
<gene>
    <name evidence="2" type="ORF">HHK36_016752</name>
</gene>